<evidence type="ECO:0000313" key="3">
    <source>
        <dbReference type="Proteomes" id="UP000185725"/>
    </source>
</evidence>
<dbReference type="EMBL" id="UFVS01000001">
    <property type="protein sequence ID" value="SUX41784.1"/>
    <property type="molecule type" value="Genomic_DNA"/>
</dbReference>
<dbReference type="OrthoDB" id="5952844at2"/>
<dbReference type="Proteomes" id="UP000185725">
    <property type="component" value="Unassembled WGS sequence"/>
</dbReference>
<accession>A0A381F5P8</accession>
<organism evidence="2 4">
    <name type="scientific">Chryseobacterium indoltheticum</name>
    <dbReference type="NCBI Taxonomy" id="254"/>
    <lineage>
        <taxon>Bacteria</taxon>
        <taxon>Pseudomonadati</taxon>
        <taxon>Bacteroidota</taxon>
        <taxon>Flavobacteriia</taxon>
        <taxon>Flavobacteriales</taxon>
        <taxon>Weeksellaceae</taxon>
        <taxon>Chryseobacterium group</taxon>
        <taxon>Chryseobacterium</taxon>
    </lineage>
</organism>
<protein>
    <submittedName>
        <fullName evidence="2">Uncharacterized protein</fullName>
    </submittedName>
</protein>
<proteinExistence type="predicted"/>
<reference evidence="2 4" key="2">
    <citation type="submission" date="2018-06" db="EMBL/GenBank/DDBJ databases">
        <authorList>
            <consortium name="Pathogen Informatics"/>
            <person name="Doyle S."/>
        </authorList>
    </citation>
    <scope>NUCLEOTIDE SEQUENCE [LARGE SCALE GENOMIC DNA]</scope>
    <source>
        <strain evidence="2 4">NCTC13560</strain>
    </source>
</reference>
<evidence type="ECO:0000313" key="1">
    <source>
        <dbReference type="EMBL" id="SIR07805.1"/>
    </source>
</evidence>
<reference evidence="1 3" key="1">
    <citation type="submission" date="2017-01" db="EMBL/GenBank/DDBJ databases">
        <authorList>
            <person name="Varghese N."/>
            <person name="Submissions S."/>
        </authorList>
    </citation>
    <scope>NUCLEOTIDE SEQUENCE [LARGE SCALE GENOMIC DNA]</scope>
    <source>
        <strain evidence="1 3">ATCC 27950</strain>
    </source>
</reference>
<evidence type="ECO:0000313" key="4">
    <source>
        <dbReference type="Proteomes" id="UP000255231"/>
    </source>
</evidence>
<dbReference type="EMBL" id="FTMF01000012">
    <property type="protein sequence ID" value="SIR07805.1"/>
    <property type="molecule type" value="Genomic_DNA"/>
</dbReference>
<gene>
    <name evidence="2" type="ORF">NCTC13560_00592</name>
    <name evidence="1" type="ORF">SAMN05421682_11216</name>
</gene>
<dbReference type="RefSeq" id="WP_123890165.1">
    <property type="nucleotide sequence ID" value="NZ_CP033929.1"/>
</dbReference>
<name>A0A381F5P8_9FLAO</name>
<keyword evidence="3" id="KW-1185">Reference proteome</keyword>
<dbReference type="GeneID" id="303675918"/>
<sequence length="160" mass="17521">MMSAKNQISVEIPQAVIAEVNQKLQDCRALLAPYLQGLTPQDRETLFKMGDKTVATVQKVKSYMDTNAEFIPSYMDKVEFLKDEAVVTSLNPLGNLATQLATDIGDTVMLAGSEAITSALFYYGSAKEAASKGVATAKPIYEDLSQRFARKGYRKTPKAE</sequence>
<evidence type="ECO:0000313" key="2">
    <source>
        <dbReference type="EMBL" id="SUX41784.1"/>
    </source>
</evidence>
<dbReference type="AlphaFoldDB" id="A0A381F5P8"/>
<dbReference type="Proteomes" id="UP000255231">
    <property type="component" value="Unassembled WGS sequence"/>
</dbReference>